<comment type="caution">
    <text evidence="17">The sequence shown here is derived from an EMBL/GenBank/DDBJ whole genome shotgun (WGS) entry which is preliminary data.</text>
</comment>
<feature type="domain" description="3-hydroxyacyl-CoA dehydrogenase C-terminal" evidence="15">
    <location>
        <begin position="675"/>
        <end position="760"/>
    </location>
</feature>
<comment type="similarity">
    <text evidence="14">Belongs to the enoyl-CoA hydratase/isomerase family.</text>
</comment>
<dbReference type="InterPro" id="IPR029045">
    <property type="entry name" value="ClpP/crotonase-like_dom_sf"/>
</dbReference>
<proteinExistence type="inferred from homology"/>
<dbReference type="GO" id="GO:0004300">
    <property type="term" value="F:enoyl-CoA hydratase activity"/>
    <property type="evidence" value="ECO:0007669"/>
    <property type="project" value="UniProtKB-EC"/>
</dbReference>
<keyword evidence="5" id="KW-0276">Fatty acid metabolism</keyword>
<dbReference type="PROSITE" id="PS00166">
    <property type="entry name" value="ENOYL_COA_HYDRATASE"/>
    <property type="match status" value="1"/>
</dbReference>
<organism evidence="17 18">
    <name type="scientific">Halomonas huangheensis</name>
    <dbReference type="NCBI Taxonomy" id="1178482"/>
    <lineage>
        <taxon>Bacteria</taxon>
        <taxon>Pseudomonadati</taxon>
        <taxon>Pseudomonadota</taxon>
        <taxon>Gammaproteobacteria</taxon>
        <taxon>Oceanospirillales</taxon>
        <taxon>Halomonadaceae</taxon>
        <taxon>Halomonas</taxon>
    </lineage>
</organism>
<dbReference type="Pfam" id="PF00378">
    <property type="entry name" value="ECH_1"/>
    <property type="match status" value="1"/>
</dbReference>
<dbReference type="InterPro" id="IPR006108">
    <property type="entry name" value="3HC_DH_C"/>
</dbReference>
<dbReference type="SUPFAM" id="SSF48179">
    <property type="entry name" value="6-phosphogluconate dehydrogenase C-terminal domain-like"/>
    <property type="match status" value="2"/>
</dbReference>
<evidence type="ECO:0000256" key="1">
    <source>
        <dbReference type="ARBA" id="ARBA00005005"/>
    </source>
</evidence>
<feature type="domain" description="3-hydroxyacyl-CoA dehydrogenase NAD binding" evidence="16">
    <location>
        <begin position="365"/>
        <end position="543"/>
    </location>
</feature>
<dbReference type="Pfam" id="PF02737">
    <property type="entry name" value="3HCDH_N"/>
    <property type="match status" value="1"/>
</dbReference>
<dbReference type="InterPro" id="IPR006176">
    <property type="entry name" value="3-OHacyl-CoA_DH_NAD-bd"/>
</dbReference>
<evidence type="ECO:0000256" key="2">
    <source>
        <dbReference type="ARBA" id="ARBA00007005"/>
    </source>
</evidence>
<dbReference type="PATRIC" id="fig|1178482.3.peg.3446"/>
<dbReference type="EMBL" id="AVBC01000039">
    <property type="protein sequence ID" value="ERL50345.1"/>
    <property type="molecule type" value="Genomic_DNA"/>
</dbReference>
<keyword evidence="8" id="KW-0520">NAD</keyword>
<dbReference type="InterPro" id="IPR018376">
    <property type="entry name" value="Enoyl-CoA_hyd/isom_CS"/>
</dbReference>
<dbReference type="Gene3D" id="3.90.226.10">
    <property type="entry name" value="2-enoyl-CoA Hydratase, Chain A, domain 1"/>
    <property type="match status" value="1"/>
</dbReference>
<evidence type="ECO:0000256" key="8">
    <source>
        <dbReference type="ARBA" id="ARBA00023027"/>
    </source>
</evidence>
<comment type="similarity">
    <text evidence="3">In the N-terminal section; belongs to the enoyl-CoA hydratase/isomerase family.</text>
</comment>
<sequence length="765" mass="82347">MAGTRVTGCGYKVGLDAIPALDQAAEQIKRPYEFGINNHSEDLSGDSWMIYQGNAITVARNGDDIAILTFDLKDGSVNKLSAAVVAELGEALEAVRSESGLKGLMLKSAKEAFIVGADITEFHGMFEAGEAEITAMLERVHGIFNGLEDMPFPTVTAINGLALGGGCEVVLCTDFRVMSETAKIGLPETRLGILPGWGGCVRLPRLIGADNAIEWIAGGTENRADACLKVGAVDAVVPGDQLEAAALDILARANAGEFDIEARRREKTSPLKLNAIEQMMAFETAKGYVAGKAGPHYPAPIESIKVIQKGAGEGRERAQAIESKSFAKLTQTEVCYNLVGLFLNDQVVKKAGSQYAGQAQPVKQTAVLGAGIMGGGIAYQSASKGTPILMKDIKEEAIELGLKEARKLFGKQLERGKLTSDGMAQKLSNIRPTLSYGDFGNVDLVVEAVVENPKVKDAVLTEVESQVSDTTILASNTSTISINRLAENLKRPENFCGMHFFNPVHRMPLVEVIRGEKTSDAAVAATVAYARAMGKTPIVVNDCPGFLVNRVLFPYFGGFSMLVEQGADFQRVDKVMEKFGWPMGPAYLLDVVGMDTAVHANEVMAEGFPDRMAREEKTAIQVMFENDRLGQKNAKGFYGYEEDRKGKPKKVVDEQALELVKSVTTASREFSDEDIIARMMVPLCMETVRCLEDGIVGSPAEADMALIYGIGFPPFRGGALRYIDAMGLAEFVAVAEGLADELGPLYAPTEKLRQMANNGDTFYAK</sequence>
<comment type="similarity">
    <text evidence="2">In the central section; belongs to the 3-hydroxyacyl-CoA dehydrogenase family.</text>
</comment>
<evidence type="ECO:0000313" key="17">
    <source>
        <dbReference type="EMBL" id="ERL50345.1"/>
    </source>
</evidence>
<evidence type="ECO:0000259" key="16">
    <source>
        <dbReference type="Pfam" id="PF02737"/>
    </source>
</evidence>
<keyword evidence="18" id="KW-1185">Reference proteome</keyword>
<evidence type="ECO:0000313" key="18">
    <source>
        <dbReference type="Proteomes" id="UP000019113"/>
    </source>
</evidence>
<evidence type="ECO:0000256" key="7">
    <source>
        <dbReference type="ARBA" id="ARBA00023002"/>
    </source>
</evidence>
<evidence type="ECO:0000256" key="13">
    <source>
        <dbReference type="ARBA" id="ARBA00049556"/>
    </source>
</evidence>
<dbReference type="FunFam" id="3.40.50.720:FF:000009">
    <property type="entry name" value="Fatty oxidation complex, alpha subunit"/>
    <property type="match status" value="1"/>
</dbReference>
<evidence type="ECO:0000256" key="5">
    <source>
        <dbReference type="ARBA" id="ARBA00022832"/>
    </source>
</evidence>
<evidence type="ECO:0000256" key="9">
    <source>
        <dbReference type="ARBA" id="ARBA00023098"/>
    </source>
</evidence>
<dbReference type="STRING" id="1178482.AR456_05670"/>
<feature type="domain" description="3-hydroxyacyl-CoA dehydrogenase C-terminal" evidence="15">
    <location>
        <begin position="545"/>
        <end position="640"/>
    </location>
</feature>
<dbReference type="Pfam" id="PF00725">
    <property type="entry name" value="3HCDH"/>
    <property type="match status" value="2"/>
</dbReference>
<dbReference type="Proteomes" id="UP000019113">
    <property type="component" value="Unassembled WGS sequence"/>
</dbReference>
<evidence type="ECO:0000256" key="12">
    <source>
        <dbReference type="ARBA" id="ARBA00023268"/>
    </source>
</evidence>
<comment type="catalytic activity">
    <reaction evidence="13">
        <text>a (3S)-3-hydroxyacyl-CoA + NAD(+) = a 3-oxoacyl-CoA + NADH + H(+)</text>
        <dbReference type="Rhea" id="RHEA:22432"/>
        <dbReference type="ChEBI" id="CHEBI:15378"/>
        <dbReference type="ChEBI" id="CHEBI:57318"/>
        <dbReference type="ChEBI" id="CHEBI:57540"/>
        <dbReference type="ChEBI" id="CHEBI:57945"/>
        <dbReference type="ChEBI" id="CHEBI:90726"/>
        <dbReference type="EC" id="1.1.1.35"/>
    </reaction>
</comment>
<dbReference type="PANTHER" id="PTHR43612">
    <property type="entry name" value="TRIFUNCTIONAL ENZYME SUBUNIT ALPHA"/>
    <property type="match status" value="1"/>
</dbReference>
<dbReference type="eggNOG" id="COG1250">
    <property type="taxonomic scope" value="Bacteria"/>
</dbReference>
<dbReference type="Gene3D" id="3.40.50.720">
    <property type="entry name" value="NAD(P)-binding Rossmann-like Domain"/>
    <property type="match status" value="1"/>
</dbReference>
<evidence type="ECO:0000256" key="6">
    <source>
        <dbReference type="ARBA" id="ARBA00022963"/>
    </source>
</evidence>
<evidence type="ECO:0000256" key="11">
    <source>
        <dbReference type="ARBA" id="ARBA00023239"/>
    </source>
</evidence>
<evidence type="ECO:0000256" key="3">
    <source>
        <dbReference type="ARBA" id="ARBA00008750"/>
    </source>
</evidence>
<dbReference type="GO" id="GO:0006635">
    <property type="term" value="P:fatty acid beta-oxidation"/>
    <property type="evidence" value="ECO:0007669"/>
    <property type="project" value="UniProtKB-UniPathway"/>
</dbReference>
<dbReference type="InterPro" id="IPR036291">
    <property type="entry name" value="NAD(P)-bd_dom_sf"/>
</dbReference>
<dbReference type="AlphaFoldDB" id="W1N610"/>
<dbReference type="InterPro" id="IPR008927">
    <property type="entry name" value="6-PGluconate_DH-like_C_sf"/>
</dbReference>
<keyword evidence="7 17" id="KW-0560">Oxidoreductase</keyword>
<dbReference type="PANTHER" id="PTHR43612:SF3">
    <property type="entry name" value="TRIFUNCTIONAL ENZYME SUBUNIT ALPHA, MITOCHONDRIAL"/>
    <property type="match status" value="1"/>
</dbReference>
<dbReference type="GO" id="GO:0036125">
    <property type="term" value="C:fatty acid beta-oxidation multienzyme complex"/>
    <property type="evidence" value="ECO:0007669"/>
    <property type="project" value="InterPro"/>
</dbReference>
<evidence type="ECO:0000256" key="10">
    <source>
        <dbReference type="ARBA" id="ARBA00023235"/>
    </source>
</evidence>
<dbReference type="GO" id="GO:0016509">
    <property type="term" value="F:long-chain (3S)-3-hydroxyacyl-CoA dehydrogenase (NAD+) activity"/>
    <property type="evidence" value="ECO:0007669"/>
    <property type="project" value="TreeGrafter"/>
</dbReference>
<dbReference type="Gene3D" id="1.10.1040.50">
    <property type="match status" value="1"/>
</dbReference>
<dbReference type="SUPFAM" id="SSF52096">
    <property type="entry name" value="ClpP/crotonase"/>
    <property type="match status" value="1"/>
</dbReference>
<evidence type="ECO:0000259" key="15">
    <source>
        <dbReference type="Pfam" id="PF00725"/>
    </source>
</evidence>
<name>W1N610_9GAMM</name>
<dbReference type="InterPro" id="IPR012799">
    <property type="entry name" value="FadB"/>
</dbReference>
<dbReference type="NCBIfam" id="TIGR02437">
    <property type="entry name" value="FadB"/>
    <property type="match status" value="1"/>
</dbReference>
<keyword evidence="10 17" id="KW-0413">Isomerase</keyword>
<keyword evidence="9" id="KW-0443">Lipid metabolism</keyword>
<dbReference type="NCBIfam" id="NF008727">
    <property type="entry name" value="PRK11730.1"/>
    <property type="match status" value="1"/>
</dbReference>
<dbReference type="EC" id="4.2.1.17" evidence="4"/>
<dbReference type="InterPro" id="IPR006180">
    <property type="entry name" value="3-OHacyl-CoA_DH_CS"/>
</dbReference>
<dbReference type="SUPFAM" id="SSF51735">
    <property type="entry name" value="NAD(P)-binding Rossmann-fold domains"/>
    <property type="match status" value="1"/>
</dbReference>
<dbReference type="PROSITE" id="PS00067">
    <property type="entry name" value="3HCDH"/>
    <property type="match status" value="1"/>
</dbReference>
<dbReference type="UniPathway" id="UPA00659"/>
<evidence type="ECO:0000256" key="14">
    <source>
        <dbReference type="RuleBase" id="RU003707"/>
    </source>
</evidence>
<gene>
    <name evidence="17" type="primary">fadB</name>
    <name evidence="17" type="ORF">BJB45_04240</name>
</gene>
<protein>
    <recommendedName>
        <fullName evidence="4">enoyl-CoA hydratase</fullName>
        <ecNumber evidence="4">4.2.1.17</ecNumber>
    </recommendedName>
</protein>
<keyword evidence="6" id="KW-0442">Lipid degradation</keyword>
<comment type="pathway">
    <text evidence="1">Lipid metabolism; fatty acid beta-oxidation.</text>
</comment>
<dbReference type="GO" id="GO:0008692">
    <property type="term" value="F:3-hydroxybutyryl-CoA epimerase activity"/>
    <property type="evidence" value="ECO:0007669"/>
    <property type="project" value="InterPro"/>
</dbReference>
<keyword evidence="11 17" id="KW-0456">Lyase</keyword>
<dbReference type="InterPro" id="IPR050136">
    <property type="entry name" value="FA_oxidation_alpha_subunit"/>
</dbReference>
<dbReference type="InterPro" id="IPR001753">
    <property type="entry name" value="Enoyl-CoA_hydra/iso"/>
</dbReference>
<accession>W1N610</accession>
<keyword evidence="12" id="KW-0511">Multifunctional enzyme</keyword>
<dbReference type="GO" id="GO:0004165">
    <property type="term" value="F:delta(3)-delta(2)-enoyl-CoA isomerase activity"/>
    <property type="evidence" value="ECO:0007669"/>
    <property type="project" value="InterPro"/>
</dbReference>
<reference evidence="17 18" key="1">
    <citation type="submission" date="2013-08" db="EMBL/GenBank/DDBJ databases">
        <title>draft genome of Halomonas huanghegensis, strain BJGMM-B45T.</title>
        <authorList>
            <person name="Miao C."/>
            <person name="Wan Y."/>
            <person name="Jin W."/>
        </authorList>
    </citation>
    <scope>NUCLEOTIDE SEQUENCE [LARGE SCALE GENOMIC DNA]</scope>
    <source>
        <strain evidence="17 18">BJGMM-B45</strain>
    </source>
</reference>
<evidence type="ECO:0000256" key="4">
    <source>
        <dbReference type="ARBA" id="ARBA00012076"/>
    </source>
</evidence>
<dbReference type="CDD" id="cd06558">
    <property type="entry name" value="crotonase-like"/>
    <property type="match status" value="1"/>
</dbReference>
<dbReference type="GO" id="GO:0070403">
    <property type="term" value="F:NAD+ binding"/>
    <property type="evidence" value="ECO:0007669"/>
    <property type="project" value="InterPro"/>
</dbReference>
<dbReference type="eggNOG" id="COG1024">
    <property type="taxonomic scope" value="Bacteria"/>
</dbReference>